<evidence type="ECO:0000256" key="4">
    <source>
        <dbReference type="ARBA" id="ARBA00022692"/>
    </source>
</evidence>
<reference evidence="13 14" key="1">
    <citation type="journal article" date="2011" name="ISME J.">
        <title>Community ecology of hot spring cyanobacterial mats: predominant populations and their functional potential.</title>
        <authorList>
            <person name="Klatt C.G."/>
            <person name="Wood J.M."/>
            <person name="Rusch D.B."/>
            <person name="Bateson M.M."/>
            <person name="Hamamura N."/>
            <person name="Heidelberg J.F."/>
            <person name="Grossman A.R."/>
            <person name="Bhaya D."/>
            <person name="Cohan F.M."/>
            <person name="Kuhl M."/>
            <person name="Bryant D.A."/>
            <person name="Ward D.M."/>
        </authorList>
    </citation>
    <scope>NUCLEOTIDE SEQUENCE [LARGE SCALE GENOMIC DNA]</scope>
    <source>
        <strain evidence="13">OS</strain>
    </source>
</reference>
<evidence type="ECO:0000256" key="1">
    <source>
        <dbReference type="ARBA" id="ARBA00004141"/>
    </source>
</evidence>
<evidence type="ECO:0000256" key="6">
    <source>
        <dbReference type="ARBA" id="ARBA00022982"/>
    </source>
</evidence>
<gene>
    <name evidence="13" type="ORF">D0433_05625</name>
</gene>
<dbReference type="Pfam" id="PF00032">
    <property type="entry name" value="Cytochrom_B_C"/>
    <property type="match status" value="1"/>
</dbReference>
<keyword evidence="3" id="KW-0349">Heme</keyword>
<dbReference type="PROSITE" id="PS51003">
    <property type="entry name" value="CYTB_CTER"/>
    <property type="match status" value="1"/>
</dbReference>
<dbReference type="GO" id="GO:0046872">
    <property type="term" value="F:metal ion binding"/>
    <property type="evidence" value="ECO:0007669"/>
    <property type="project" value="UniProtKB-KW"/>
</dbReference>
<feature type="transmembrane region" description="Helical" evidence="10">
    <location>
        <begin position="119"/>
        <end position="139"/>
    </location>
</feature>
<dbReference type="EMBL" id="PHFL01000039">
    <property type="protein sequence ID" value="RFM24465.1"/>
    <property type="molecule type" value="Genomic_DNA"/>
</dbReference>
<dbReference type="PANTHER" id="PTHR19271:SF16">
    <property type="entry name" value="CYTOCHROME B"/>
    <property type="match status" value="1"/>
</dbReference>
<dbReference type="InterPro" id="IPR005797">
    <property type="entry name" value="Cyt_b/b6_N"/>
</dbReference>
<feature type="transmembrane region" description="Helical" evidence="10">
    <location>
        <begin position="336"/>
        <end position="357"/>
    </location>
</feature>
<feature type="transmembrane region" description="Helical" evidence="10">
    <location>
        <begin position="89"/>
        <end position="107"/>
    </location>
</feature>
<dbReference type="GO" id="GO:0016020">
    <property type="term" value="C:membrane"/>
    <property type="evidence" value="ECO:0007669"/>
    <property type="project" value="UniProtKB-SubCell"/>
</dbReference>
<organism evidence="13 14">
    <name type="scientific">Candidatus Thermochlorobacter aerophilus</name>
    <dbReference type="NCBI Taxonomy" id="1868324"/>
    <lineage>
        <taxon>Bacteria</taxon>
        <taxon>Pseudomonadati</taxon>
        <taxon>Chlorobiota</taxon>
        <taxon>Chlorobiia</taxon>
        <taxon>Chlorobiales</taxon>
        <taxon>Candidatus Thermochlorobacteriaceae</taxon>
        <taxon>Candidatus Thermochlorobacter</taxon>
    </lineage>
</organism>
<name>A0A395M100_9BACT</name>
<dbReference type="Pfam" id="PF00033">
    <property type="entry name" value="Cytochrome_B"/>
    <property type="match status" value="1"/>
</dbReference>
<keyword evidence="7 10" id="KW-1133">Transmembrane helix</keyword>
<dbReference type="SUPFAM" id="SSF81648">
    <property type="entry name" value="a domain/subunit of cytochrome bc1 complex (Ubiquinol-cytochrome c reductase)"/>
    <property type="match status" value="1"/>
</dbReference>
<evidence type="ECO:0000256" key="9">
    <source>
        <dbReference type="ARBA" id="ARBA00023136"/>
    </source>
</evidence>
<dbReference type="GO" id="GO:0016491">
    <property type="term" value="F:oxidoreductase activity"/>
    <property type="evidence" value="ECO:0007669"/>
    <property type="project" value="InterPro"/>
</dbReference>
<sequence length="359" mass="40735">MMKALYHWVDERLGLSELAKLAAKKTVPVHRHSFWYFWGGISLFFFLVQCVTGVLLLVYYRPGPEAYESVRQITNEIHFGWLIRSAHSWSANLMVVAVFVHMFSVYFMKAYRSPREFGWWSGMLLLIITLLFGFSGYLLPMDELAYFATKVGLSIPEALPIIGQPMTNLFRGGLEVSELTVQRFFALHVVVMPAIFLPILVFHLWLVQKHGNATLPSEEAKPESERKSIPFFPNFLMQDLAMWLIALNVLALCASLYPWGIGEEADPLKPAPEGIHPEWYFMSAFQTLKLIGKLFSGELAAFGEGLGITLFTLGLILWTLIPLYDGKHENGRRARNATYFGLLALGIIVVTTIWGYMSL</sequence>
<evidence type="ECO:0000256" key="7">
    <source>
        <dbReference type="ARBA" id="ARBA00022989"/>
    </source>
</evidence>
<dbReference type="InterPro" id="IPR036150">
    <property type="entry name" value="Cyt_b/b6_C_sf"/>
</dbReference>
<evidence type="ECO:0000259" key="11">
    <source>
        <dbReference type="PROSITE" id="PS51002"/>
    </source>
</evidence>
<keyword evidence="8" id="KW-0408">Iron</keyword>
<dbReference type="PROSITE" id="PS51002">
    <property type="entry name" value="CYTB_NTER"/>
    <property type="match status" value="1"/>
</dbReference>
<evidence type="ECO:0000256" key="5">
    <source>
        <dbReference type="ARBA" id="ARBA00022723"/>
    </source>
</evidence>
<keyword evidence="2" id="KW-0813">Transport</keyword>
<evidence type="ECO:0000313" key="14">
    <source>
        <dbReference type="Proteomes" id="UP000266389"/>
    </source>
</evidence>
<evidence type="ECO:0000256" key="10">
    <source>
        <dbReference type="SAM" id="Phobius"/>
    </source>
</evidence>
<evidence type="ECO:0000259" key="12">
    <source>
        <dbReference type="PROSITE" id="PS51003"/>
    </source>
</evidence>
<keyword evidence="5" id="KW-0479">Metal-binding</keyword>
<proteinExistence type="predicted"/>
<dbReference type="GO" id="GO:0022904">
    <property type="term" value="P:respiratory electron transport chain"/>
    <property type="evidence" value="ECO:0007669"/>
    <property type="project" value="InterPro"/>
</dbReference>
<feature type="transmembrane region" description="Helical" evidence="10">
    <location>
        <begin position="184"/>
        <end position="207"/>
    </location>
</feature>
<feature type="domain" description="Cytochrome b/b6 N-terminal region profile" evidence="11">
    <location>
        <begin position="5"/>
        <end position="216"/>
    </location>
</feature>
<feature type="transmembrane region" description="Helical" evidence="10">
    <location>
        <begin position="240"/>
        <end position="260"/>
    </location>
</feature>
<feature type="transmembrane region" description="Helical" evidence="10">
    <location>
        <begin position="34"/>
        <end position="60"/>
    </location>
</feature>
<dbReference type="AlphaFoldDB" id="A0A395M100"/>
<dbReference type="GO" id="GO:0009055">
    <property type="term" value="F:electron transfer activity"/>
    <property type="evidence" value="ECO:0007669"/>
    <property type="project" value="InterPro"/>
</dbReference>
<evidence type="ECO:0000256" key="2">
    <source>
        <dbReference type="ARBA" id="ARBA00022448"/>
    </source>
</evidence>
<dbReference type="SUPFAM" id="SSF81342">
    <property type="entry name" value="Transmembrane di-heme cytochromes"/>
    <property type="match status" value="1"/>
</dbReference>
<accession>A0A395M100</accession>
<evidence type="ECO:0000256" key="3">
    <source>
        <dbReference type="ARBA" id="ARBA00022617"/>
    </source>
</evidence>
<comment type="subcellular location">
    <subcellularLocation>
        <location evidence="1">Membrane</location>
        <topology evidence="1">Multi-pass membrane protein</topology>
    </subcellularLocation>
</comment>
<dbReference type="InterPro" id="IPR027387">
    <property type="entry name" value="Cytb/b6-like_sf"/>
</dbReference>
<dbReference type="InterPro" id="IPR016174">
    <property type="entry name" value="Di-haem_cyt_TM"/>
</dbReference>
<keyword evidence="9 10" id="KW-0472">Membrane</keyword>
<comment type="caution">
    <text evidence="13">The sequence shown here is derived from an EMBL/GenBank/DDBJ whole genome shotgun (WGS) entry which is preliminary data.</text>
</comment>
<dbReference type="Gene3D" id="1.20.810.10">
    <property type="entry name" value="Cytochrome Bc1 Complex, Chain C"/>
    <property type="match status" value="1"/>
</dbReference>
<dbReference type="InterPro" id="IPR005798">
    <property type="entry name" value="Cyt_b/b6_C"/>
</dbReference>
<dbReference type="PANTHER" id="PTHR19271">
    <property type="entry name" value="CYTOCHROME B"/>
    <property type="match status" value="1"/>
</dbReference>
<keyword evidence="6" id="KW-0249">Electron transport</keyword>
<evidence type="ECO:0000256" key="8">
    <source>
        <dbReference type="ARBA" id="ARBA00023004"/>
    </source>
</evidence>
<dbReference type="Proteomes" id="UP000266389">
    <property type="component" value="Unassembled WGS sequence"/>
</dbReference>
<protein>
    <submittedName>
        <fullName evidence="13">Cytochrome bc complex cytochrome b subunit</fullName>
    </submittedName>
</protein>
<keyword evidence="4 10" id="KW-0812">Transmembrane</keyword>
<feature type="domain" description="Cytochrome b/b6 C-terminal region profile" evidence="12">
    <location>
        <begin position="221"/>
        <end position="359"/>
    </location>
</feature>
<feature type="transmembrane region" description="Helical" evidence="10">
    <location>
        <begin position="305"/>
        <end position="324"/>
    </location>
</feature>
<evidence type="ECO:0000313" key="13">
    <source>
        <dbReference type="EMBL" id="RFM24465.1"/>
    </source>
</evidence>